<name>A0A8J2N9I7_9PLEO</name>
<dbReference type="RefSeq" id="XP_043172718.1">
    <property type="nucleotide sequence ID" value="XM_043316783.1"/>
</dbReference>
<dbReference type="GeneID" id="67021340"/>
<feature type="region of interest" description="Disordered" evidence="1">
    <location>
        <begin position="63"/>
        <end position="150"/>
    </location>
</feature>
<reference evidence="2" key="1">
    <citation type="submission" date="2021-05" db="EMBL/GenBank/DDBJ databases">
        <authorList>
            <person name="Stam R."/>
        </authorList>
    </citation>
    <scope>NUCLEOTIDE SEQUENCE</scope>
    <source>
        <strain evidence="2">CS162</strain>
    </source>
</reference>
<feature type="compositionally biased region" description="Polar residues" evidence="1">
    <location>
        <begin position="78"/>
        <end position="90"/>
    </location>
</feature>
<feature type="compositionally biased region" description="Acidic residues" evidence="1">
    <location>
        <begin position="126"/>
        <end position="136"/>
    </location>
</feature>
<sequence length="212" mass="22360">MAGNKDVSFSAREMEVLALAWQCMDQQPKINMEKLASLTGYTIGSAGVTFGKIKTKIKLLGESLNANGPSTPKRAGSSGRSKTASTPSSTPRKRAATTASTTPVKRPRKGGRQLTSSPSEDVSAANDDDDDNDEEFGGLGDTKVKVKKEEPGFDQASGFYDEALEQREMFGDGATYGLLDGVETFGGVVGGDIGSGRNASTGYRKLFAKDAE</sequence>
<dbReference type="Proteomes" id="UP000676310">
    <property type="component" value="Unassembled WGS sequence"/>
</dbReference>
<organism evidence="2 3">
    <name type="scientific">Alternaria atra</name>
    <dbReference type="NCBI Taxonomy" id="119953"/>
    <lineage>
        <taxon>Eukaryota</taxon>
        <taxon>Fungi</taxon>
        <taxon>Dikarya</taxon>
        <taxon>Ascomycota</taxon>
        <taxon>Pezizomycotina</taxon>
        <taxon>Dothideomycetes</taxon>
        <taxon>Pleosporomycetidae</taxon>
        <taxon>Pleosporales</taxon>
        <taxon>Pleosporineae</taxon>
        <taxon>Pleosporaceae</taxon>
        <taxon>Alternaria</taxon>
        <taxon>Alternaria sect. Ulocladioides</taxon>
    </lineage>
</organism>
<evidence type="ECO:0000256" key="1">
    <source>
        <dbReference type="SAM" id="MobiDB-lite"/>
    </source>
</evidence>
<evidence type="ECO:0000313" key="2">
    <source>
        <dbReference type="EMBL" id="CAG5179325.1"/>
    </source>
</evidence>
<protein>
    <submittedName>
        <fullName evidence="2">Uncharacterized protein</fullName>
    </submittedName>
</protein>
<comment type="caution">
    <text evidence="2">The sequence shown here is derived from an EMBL/GenBank/DDBJ whole genome shotgun (WGS) entry which is preliminary data.</text>
</comment>
<evidence type="ECO:0000313" key="3">
    <source>
        <dbReference type="Proteomes" id="UP000676310"/>
    </source>
</evidence>
<keyword evidence="3" id="KW-1185">Reference proteome</keyword>
<dbReference type="AlphaFoldDB" id="A0A8J2N9I7"/>
<dbReference type="OrthoDB" id="5403747at2759"/>
<dbReference type="EMBL" id="CAJRGZ010000023">
    <property type="protein sequence ID" value="CAG5179325.1"/>
    <property type="molecule type" value="Genomic_DNA"/>
</dbReference>
<accession>A0A8J2N9I7</accession>
<gene>
    <name evidence="2" type="ORF">ALTATR162_LOCUS9150</name>
</gene>
<proteinExistence type="predicted"/>